<protein>
    <submittedName>
        <fullName evidence="2">Uncharacterized protein</fullName>
    </submittedName>
</protein>
<accession>A0A8K1CVN6</accession>
<evidence type="ECO:0000256" key="1">
    <source>
        <dbReference type="SAM" id="MobiDB-lite"/>
    </source>
</evidence>
<sequence length="198" mass="21991">MPTTTTTTTRTISPSGVDRTVAWTAYADFDQSEKENIGYVVRRPSRVVTASSATEDSVEAAPVRPRKNGKRRLSEILRTSAERDEDEDNEEEAESAPSTAPSSGKGKKKLKRSRSLPLTEKETASLRAMQAKTQTKTTKTMTQGEAKPAPSPPVAPRRARRPLEDITHLFVPPNAHQLQPWSRASRWNPPSSNPLRFR</sequence>
<comment type="caution">
    <text evidence="2">The sequence shown here is derived from an EMBL/GenBank/DDBJ whole genome shotgun (WGS) entry which is preliminary data.</text>
</comment>
<feature type="compositionally biased region" description="Acidic residues" evidence="1">
    <location>
        <begin position="83"/>
        <end position="94"/>
    </location>
</feature>
<dbReference type="EMBL" id="SPLM01000001">
    <property type="protein sequence ID" value="TMW69530.1"/>
    <property type="molecule type" value="Genomic_DNA"/>
</dbReference>
<feature type="compositionally biased region" description="Low complexity" evidence="1">
    <location>
        <begin position="95"/>
        <end position="104"/>
    </location>
</feature>
<reference evidence="2" key="1">
    <citation type="submission" date="2019-03" db="EMBL/GenBank/DDBJ databases">
        <title>Long read genome sequence of the mycoparasitic Pythium oligandrum ATCC 38472 isolated from sugarbeet rhizosphere.</title>
        <authorList>
            <person name="Gaulin E."/>
        </authorList>
    </citation>
    <scope>NUCLEOTIDE SEQUENCE</scope>
    <source>
        <strain evidence="2">ATCC 38472_TT</strain>
    </source>
</reference>
<evidence type="ECO:0000313" key="2">
    <source>
        <dbReference type="EMBL" id="TMW69530.1"/>
    </source>
</evidence>
<dbReference type="AlphaFoldDB" id="A0A8K1CVN6"/>
<feature type="region of interest" description="Disordered" evidence="1">
    <location>
        <begin position="48"/>
        <end position="198"/>
    </location>
</feature>
<name>A0A8K1CVN6_PYTOL</name>
<keyword evidence="3" id="KW-1185">Reference proteome</keyword>
<feature type="compositionally biased region" description="Low complexity" evidence="1">
    <location>
        <begin position="128"/>
        <end position="148"/>
    </location>
</feature>
<proteinExistence type="predicted"/>
<feature type="compositionally biased region" description="Basic residues" evidence="1">
    <location>
        <begin position="105"/>
        <end position="114"/>
    </location>
</feature>
<dbReference type="Proteomes" id="UP000794436">
    <property type="component" value="Unassembled WGS sequence"/>
</dbReference>
<gene>
    <name evidence="2" type="ORF">Poli38472_001686</name>
</gene>
<organism evidence="2 3">
    <name type="scientific">Pythium oligandrum</name>
    <name type="common">Mycoparasitic fungus</name>
    <dbReference type="NCBI Taxonomy" id="41045"/>
    <lineage>
        <taxon>Eukaryota</taxon>
        <taxon>Sar</taxon>
        <taxon>Stramenopiles</taxon>
        <taxon>Oomycota</taxon>
        <taxon>Peronosporomycetes</taxon>
        <taxon>Pythiales</taxon>
        <taxon>Pythiaceae</taxon>
        <taxon>Pythium</taxon>
    </lineage>
</organism>
<feature type="compositionally biased region" description="Polar residues" evidence="1">
    <location>
        <begin position="188"/>
        <end position="198"/>
    </location>
</feature>
<evidence type="ECO:0000313" key="3">
    <source>
        <dbReference type="Proteomes" id="UP000794436"/>
    </source>
</evidence>